<name>A0A0D7EBQ4_RHOPL</name>
<reference evidence="1 2" key="1">
    <citation type="submission" date="2014-11" db="EMBL/GenBank/DDBJ databases">
        <title>Genomics and ecophysiology of heterotrophic nitrogen fixing bacteria isolated from estuarine surface water.</title>
        <authorList>
            <person name="Bentzon-Tilia M."/>
            <person name="Severin I."/>
            <person name="Hansen L.H."/>
            <person name="Riemann L."/>
        </authorList>
    </citation>
    <scope>NUCLEOTIDE SEQUENCE [LARGE SCALE GENOMIC DNA]</scope>
    <source>
        <strain evidence="1 2">BAL398</strain>
    </source>
</reference>
<dbReference type="AlphaFoldDB" id="A0A0D7EBQ4"/>
<evidence type="ECO:0000313" key="1">
    <source>
        <dbReference type="EMBL" id="KIZ38061.1"/>
    </source>
</evidence>
<accession>A0A0D7EBQ4</accession>
<sequence>MASYAVDTELYPDLGYGEMSLSLINYGTRNYYLTVKAMKQPTGSMLIITSGNTLAADRYRALVLTWAGGGQDCPAF</sequence>
<proteinExistence type="predicted"/>
<comment type="caution">
    <text evidence="1">The sequence shown here is derived from an EMBL/GenBank/DDBJ whole genome shotgun (WGS) entry which is preliminary data.</text>
</comment>
<evidence type="ECO:0000313" key="2">
    <source>
        <dbReference type="Proteomes" id="UP000032515"/>
    </source>
</evidence>
<dbReference type="PATRIC" id="fig|1076.23.peg.5521"/>
<dbReference type="EMBL" id="JXXE01000514">
    <property type="protein sequence ID" value="KIZ38061.1"/>
    <property type="molecule type" value="Genomic_DNA"/>
</dbReference>
<gene>
    <name evidence="1" type="ORF">OO17_23115</name>
</gene>
<organism evidence="1 2">
    <name type="scientific">Rhodopseudomonas palustris</name>
    <dbReference type="NCBI Taxonomy" id="1076"/>
    <lineage>
        <taxon>Bacteria</taxon>
        <taxon>Pseudomonadati</taxon>
        <taxon>Pseudomonadota</taxon>
        <taxon>Alphaproteobacteria</taxon>
        <taxon>Hyphomicrobiales</taxon>
        <taxon>Nitrobacteraceae</taxon>
        <taxon>Rhodopseudomonas</taxon>
    </lineage>
</organism>
<protein>
    <submittedName>
        <fullName evidence="1">Uncharacterized protein</fullName>
    </submittedName>
</protein>
<dbReference type="Proteomes" id="UP000032515">
    <property type="component" value="Unassembled WGS sequence"/>
</dbReference>